<gene>
    <name evidence="2" type="ORF">KSP40_PGU020398</name>
</gene>
<protein>
    <submittedName>
        <fullName evidence="2">Uncharacterized protein</fullName>
    </submittedName>
</protein>
<evidence type="ECO:0000313" key="3">
    <source>
        <dbReference type="Proteomes" id="UP001412067"/>
    </source>
</evidence>
<dbReference type="EMBL" id="JBBWWR010000009">
    <property type="protein sequence ID" value="KAK8962053.1"/>
    <property type="molecule type" value="Genomic_DNA"/>
</dbReference>
<feature type="compositionally biased region" description="Polar residues" evidence="1">
    <location>
        <begin position="174"/>
        <end position="185"/>
    </location>
</feature>
<dbReference type="Proteomes" id="UP001412067">
    <property type="component" value="Unassembled WGS sequence"/>
</dbReference>
<feature type="region of interest" description="Disordered" evidence="1">
    <location>
        <begin position="1"/>
        <end position="57"/>
    </location>
</feature>
<accession>A0ABR2MD59</accession>
<proteinExistence type="predicted"/>
<organism evidence="2 3">
    <name type="scientific">Platanthera guangdongensis</name>
    <dbReference type="NCBI Taxonomy" id="2320717"/>
    <lineage>
        <taxon>Eukaryota</taxon>
        <taxon>Viridiplantae</taxon>
        <taxon>Streptophyta</taxon>
        <taxon>Embryophyta</taxon>
        <taxon>Tracheophyta</taxon>
        <taxon>Spermatophyta</taxon>
        <taxon>Magnoliopsida</taxon>
        <taxon>Liliopsida</taxon>
        <taxon>Asparagales</taxon>
        <taxon>Orchidaceae</taxon>
        <taxon>Orchidoideae</taxon>
        <taxon>Orchideae</taxon>
        <taxon>Orchidinae</taxon>
        <taxon>Platanthera</taxon>
    </lineage>
</organism>
<feature type="compositionally biased region" description="Polar residues" evidence="1">
    <location>
        <begin position="46"/>
        <end position="55"/>
    </location>
</feature>
<reference evidence="2 3" key="1">
    <citation type="journal article" date="2022" name="Nat. Plants">
        <title>Genomes of leafy and leafless Platanthera orchids illuminate the evolution of mycoheterotrophy.</title>
        <authorList>
            <person name="Li M.H."/>
            <person name="Liu K.W."/>
            <person name="Li Z."/>
            <person name="Lu H.C."/>
            <person name="Ye Q.L."/>
            <person name="Zhang D."/>
            <person name="Wang J.Y."/>
            <person name="Li Y.F."/>
            <person name="Zhong Z.M."/>
            <person name="Liu X."/>
            <person name="Yu X."/>
            <person name="Liu D.K."/>
            <person name="Tu X.D."/>
            <person name="Liu B."/>
            <person name="Hao Y."/>
            <person name="Liao X.Y."/>
            <person name="Jiang Y.T."/>
            <person name="Sun W.H."/>
            <person name="Chen J."/>
            <person name="Chen Y.Q."/>
            <person name="Ai Y."/>
            <person name="Zhai J.W."/>
            <person name="Wu S.S."/>
            <person name="Zhou Z."/>
            <person name="Hsiao Y.Y."/>
            <person name="Wu W.L."/>
            <person name="Chen Y.Y."/>
            <person name="Lin Y.F."/>
            <person name="Hsu J.L."/>
            <person name="Li C.Y."/>
            <person name="Wang Z.W."/>
            <person name="Zhao X."/>
            <person name="Zhong W.Y."/>
            <person name="Ma X.K."/>
            <person name="Ma L."/>
            <person name="Huang J."/>
            <person name="Chen G.Z."/>
            <person name="Huang M.Z."/>
            <person name="Huang L."/>
            <person name="Peng D.H."/>
            <person name="Luo Y.B."/>
            <person name="Zou S.Q."/>
            <person name="Chen S.P."/>
            <person name="Lan S."/>
            <person name="Tsai W.C."/>
            <person name="Van de Peer Y."/>
            <person name="Liu Z.J."/>
        </authorList>
    </citation>
    <scope>NUCLEOTIDE SEQUENCE [LARGE SCALE GENOMIC DNA]</scope>
    <source>
        <strain evidence="2">Lor288</strain>
    </source>
</reference>
<comment type="caution">
    <text evidence="2">The sequence shown here is derived from an EMBL/GenBank/DDBJ whole genome shotgun (WGS) entry which is preliminary data.</text>
</comment>
<feature type="compositionally biased region" description="Basic and acidic residues" evidence="1">
    <location>
        <begin position="76"/>
        <end position="91"/>
    </location>
</feature>
<feature type="region of interest" description="Disordered" evidence="1">
    <location>
        <begin position="70"/>
        <end position="99"/>
    </location>
</feature>
<evidence type="ECO:0000313" key="2">
    <source>
        <dbReference type="EMBL" id="KAK8962053.1"/>
    </source>
</evidence>
<name>A0ABR2MD59_9ASPA</name>
<feature type="region of interest" description="Disordered" evidence="1">
    <location>
        <begin position="174"/>
        <end position="210"/>
    </location>
</feature>
<keyword evidence="3" id="KW-1185">Reference proteome</keyword>
<feature type="compositionally biased region" description="Basic and acidic residues" evidence="1">
    <location>
        <begin position="198"/>
        <end position="210"/>
    </location>
</feature>
<feature type="compositionally biased region" description="Polar residues" evidence="1">
    <location>
        <begin position="15"/>
        <end position="36"/>
    </location>
</feature>
<evidence type="ECO:0000256" key="1">
    <source>
        <dbReference type="SAM" id="MobiDB-lite"/>
    </source>
</evidence>
<sequence length="210" mass="23587">MGKYAGDKQEEQEESLSFATMASHVSHSPETISRTPSPLGDPYFEFQTSPESSYPASPADVLFSNGVLLPNSLSPETRETGRRRCLKDPFSHRSGSRKLTISASKRVAIQQAEARTPPPMEERPLRPIRNYNRQGHRAVAPEKKKAKERLGMLGFFRATCRECKALEPSSQVMEIRSLPSQSAGGYNNERKVNRRPGRRPDDVVFELDLK</sequence>